<feature type="transmembrane region" description="Helical" evidence="1">
    <location>
        <begin position="21"/>
        <end position="38"/>
    </location>
</feature>
<evidence type="ECO:0000313" key="2">
    <source>
        <dbReference type="EMBL" id="VXB30947.1"/>
    </source>
</evidence>
<sequence>MNIFYSKIKFNVKKRRKVNHFWFFIRLIGGTVRFASIACQTDYV</sequence>
<keyword evidence="1" id="KW-1133">Transmembrane helix</keyword>
<evidence type="ECO:0000256" key="1">
    <source>
        <dbReference type="SAM" id="Phobius"/>
    </source>
</evidence>
<protein>
    <submittedName>
        <fullName evidence="2">Uncharacterized protein</fullName>
    </submittedName>
</protein>
<evidence type="ECO:0000313" key="3">
    <source>
        <dbReference type="Proteomes" id="UP000433089"/>
    </source>
</evidence>
<dbReference type="EMBL" id="CABWLH010000009">
    <property type="protein sequence ID" value="VXB30947.1"/>
    <property type="molecule type" value="Genomic_DNA"/>
</dbReference>
<accession>A0A653PMG5</accession>
<proteinExistence type="predicted"/>
<reference evidence="2 3" key="1">
    <citation type="submission" date="2019-10" db="EMBL/GenBank/DDBJ databases">
        <authorList>
            <person name="Karimi E."/>
        </authorList>
    </citation>
    <scope>NUCLEOTIDE SEQUENCE [LARGE SCALE GENOMIC DNA]</scope>
    <source>
        <strain evidence="2">Bacillus sp. 348</strain>
    </source>
</reference>
<keyword evidence="1" id="KW-0812">Transmembrane</keyword>
<organism evidence="2 3">
    <name type="scientific">Bacillus altitudinis</name>
    <dbReference type="NCBI Taxonomy" id="293387"/>
    <lineage>
        <taxon>Bacteria</taxon>
        <taxon>Bacillati</taxon>
        <taxon>Bacillota</taxon>
        <taxon>Bacilli</taxon>
        <taxon>Bacillales</taxon>
        <taxon>Bacillaceae</taxon>
        <taxon>Bacillus</taxon>
    </lineage>
</organism>
<keyword evidence="1" id="KW-0472">Membrane</keyword>
<dbReference type="Proteomes" id="UP000433089">
    <property type="component" value="Unassembled WGS sequence"/>
</dbReference>
<gene>
    <name evidence="2" type="ORF">BACI348_40429</name>
</gene>
<name>A0A653PMG5_BACAB</name>
<dbReference type="AlphaFoldDB" id="A0A653PMG5"/>